<feature type="region of interest" description="Disordered" evidence="1">
    <location>
        <begin position="307"/>
        <end position="330"/>
    </location>
</feature>
<protein>
    <submittedName>
        <fullName evidence="2">Glycosyl transferase</fullName>
    </submittedName>
</protein>
<evidence type="ECO:0000313" key="2">
    <source>
        <dbReference type="EMBL" id="GGO28837.1"/>
    </source>
</evidence>
<dbReference type="GO" id="GO:0016740">
    <property type="term" value="F:transferase activity"/>
    <property type="evidence" value="ECO:0007669"/>
    <property type="project" value="UniProtKB-KW"/>
</dbReference>
<dbReference type="SUPFAM" id="SSF56059">
    <property type="entry name" value="Glutathione synthetase ATP-binding domain-like"/>
    <property type="match status" value="1"/>
</dbReference>
<accession>A0A917YHW2</accession>
<dbReference type="OrthoDB" id="9791827at2"/>
<comment type="caution">
    <text evidence="2">The sequence shown here is derived from an EMBL/GenBank/DDBJ whole genome shotgun (WGS) entry which is preliminary data.</text>
</comment>
<dbReference type="RefSeq" id="WP_146285065.1">
    <property type="nucleotide sequence ID" value="NZ_BMLP01000001.1"/>
</dbReference>
<dbReference type="InterPro" id="IPR029465">
    <property type="entry name" value="ATPgrasp_TupA"/>
</dbReference>
<sequence>MKDLLRRALRRGWLMLNRSPADRRDELLAWWDARRGYPRLHNQFRKRLGYDLNLDAPKTMNEKVQWRKIHDRRPLYRTLADKYAVRGYVAKRLGKDRADALFPRLLGVTMRPTEAWLRQFGTPVVFKANHGTGWNVFLRSGDTPDYPAILRQLRGWLRQRYGWRKQEWAYWGITPRIIAEELLLTPDGRVADDIKLWMFKGKCRHLQLDHDRFGSHSEIFMTPDWQPIPMRMRVKGELTEAPRPAQLDQMIAIAEELSRGLDFIRVDFLYTTDRFALNELTVYRGSGLTPFHPRRYDRQLGAMWTLPRRAGQNKANAPAEGRAGKGAGQQ</sequence>
<dbReference type="Proteomes" id="UP000598196">
    <property type="component" value="Unassembled WGS sequence"/>
</dbReference>
<evidence type="ECO:0000256" key="1">
    <source>
        <dbReference type="SAM" id="MobiDB-lite"/>
    </source>
</evidence>
<dbReference type="Pfam" id="PF14305">
    <property type="entry name" value="ATPgrasp_TupA"/>
    <property type="match status" value="1"/>
</dbReference>
<keyword evidence="2" id="KW-0808">Transferase</keyword>
<dbReference type="AlphaFoldDB" id="A0A917YHW2"/>
<dbReference type="EMBL" id="BMLP01000001">
    <property type="protein sequence ID" value="GGO28837.1"/>
    <property type="molecule type" value="Genomic_DNA"/>
</dbReference>
<organism evidence="2 3">
    <name type="scientific">Gemmobacter aquaticus</name>
    <dbReference type="NCBI Taxonomy" id="490185"/>
    <lineage>
        <taxon>Bacteria</taxon>
        <taxon>Pseudomonadati</taxon>
        <taxon>Pseudomonadota</taxon>
        <taxon>Alphaproteobacteria</taxon>
        <taxon>Rhodobacterales</taxon>
        <taxon>Paracoccaceae</taxon>
        <taxon>Gemmobacter</taxon>
    </lineage>
</organism>
<evidence type="ECO:0000313" key="3">
    <source>
        <dbReference type="Proteomes" id="UP000598196"/>
    </source>
</evidence>
<gene>
    <name evidence="2" type="ORF">GCM10010991_12080</name>
</gene>
<keyword evidence="3" id="KW-1185">Reference proteome</keyword>
<reference evidence="2 3" key="1">
    <citation type="journal article" date="2014" name="Int. J. Syst. Evol. Microbiol.">
        <title>Complete genome sequence of Corynebacterium casei LMG S-19264T (=DSM 44701T), isolated from a smear-ripened cheese.</title>
        <authorList>
            <consortium name="US DOE Joint Genome Institute (JGI-PGF)"/>
            <person name="Walter F."/>
            <person name="Albersmeier A."/>
            <person name="Kalinowski J."/>
            <person name="Ruckert C."/>
        </authorList>
    </citation>
    <scope>NUCLEOTIDE SEQUENCE [LARGE SCALE GENOMIC DNA]</scope>
    <source>
        <strain evidence="2 3">CGMCC 1.7029</strain>
    </source>
</reference>
<name>A0A917YHW2_9RHOB</name>
<proteinExistence type="predicted"/>